<dbReference type="Proteomes" id="UP001139031">
    <property type="component" value="Unassembled WGS sequence"/>
</dbReference>
<dbReference type="RefSeq" id="WP_224194892.1">
    <property type="nucleotide sequence ID" value="NZ_JAIRAU010000039.1"/>
</dbReference>
<reference evidence="1" key="1">
    <citation type="submission" date="2021-08" db="EMBL/GenBank/DDBJ databases">
        <authorList>
            <person name="Stevens D.C."/>
        </authorList>
    </citation>
    <scope>NUCLEOTIDE SEQUENCE</scope>
    <source>
        <strain evidence="1">DSM 53165</strain>
    </source>
</reference>
<proteinExistence type="predicted"/>
<organism evidence="1 2">
    <name type="scientific">Nannocystis pusilla</name>
    <dbReference type="NCBI Taxonomy" id="889268"/>
    <lineage>
        <taxon>Bacteria</taxon>
        <taxon>Pseudomonadati</taxon>
        <taxon>Myxococcota</taxon>
        <taxon>Polyangia</taxon>
        <taxon>Nannocystales</taxon>
        <taxon>Nannocystaceae</taxon>
        <taxon>Nannocystis</taxon>
    </lineage>
</organism>
<evidence type="ECO:0000313" key="1">
    <source>
        <dbReference type="EMBL" id="MBZ5713148.1"/>
    </source>
</evidence>
<evidence type="ECO:0000313" key="2">
    <source>
        <dbReference type="Proteomes" id="UP001139031"/>
    </source>
</evidence>
<dbReference type="EMBL" id="JAIRAU010000039">
    <property type="protein sequence ID" value="MBZ5713148.1"/>
    <property type="molecule type" value="Genomic_DNA"/>
</dbReference>
<accession>A0ABS7TY59</accession>
<sequence length="255" mass="26696">MTDRLDPRRVQAALVCMHLDPAYAAAVRGPGPLPELAGRERELLRAVDPRTLAVDPYRRARAVHALIEEYPAAAALLGVPAIDAFFSTLAFRTCVFEHGSMALSFGTWLGDQAGGPGRIEAAIARARRPRPDPAPGLSCNPCVAPLLLPAGSLACLERIRARLGPDPAAALASARPLRERPPRGPKQEALLIEASPAGEVSLGTASEPLVRLLRFAAAPQTHAALAAEAVRLGAEPHEADELLAGLVADGLLVAG</sequence>
<comment type="caution">
    <text evidence="1">The sequence shown here is derived from an EMBL/GenBank/DDBJ whole genome shotgun (WGS) entry which is preliminary data.</text>
</comment>
<keyword evidence="2" id="KW-1185">Reference proteome</keyword>
<protein>
    <recommendedName>
        <fullName evidence="3">DNA-binding domain-containing protein</fullName>
    </recommendedName>
</protein>
<evidence type="ECO:0008006" key="3">
    <source>
        <dbReference type="Google" id="ProtNLM"/>
    </source>
</evidence>
<gene>
    <name evidence="1" type="ORF">K7C98_28265</name>
</gene>
<name>A0ABS7TY59_9BACT</name>